<accession>A0A6J4QL70</accession>
<feature type="region of interest" description="Disordered" evidence="1">
    <location>
        <begin position="1"/>
        <end position="190"/>
    </location>
</feature>
<sequence>DRPPHPHVPGAPAGGPEPRRGDDQPGDRRDAADRLGGGVPRVGVGRAEQRRVRPRQPGRPRQPAPDPHPRAARVGPARLRRALGPPDHRARAGADGGQGRDLPVRAREPAARAGHERRRDRPRLRAGEQRVGHAVRGRARHGLHERAVRRQRHRDDPRAGRRQRRPALRRRRPPPEPPVRPAADDRADAV</sequence>
<dbReference type="EMBL" id="CADCUQ010001054">
    <property type="protein sequence ID" value="CAA9445254.1"/>
    <property type="molecule type" value="Genomic_DNA"/>
</dbReference>
<feature type="compositionally biased region" description="Basic residues" evidence="1">
    <location>
        <begin position="160"/>
        <end position="172"/>
    </location>
</feature>
<organism evidence="2">
    <name type="scientific">uncultured Phycisphaerae bacterium</name>
    <dbReference type="NCBI Taxonomy" id="904963"/>
    <lineage>
        <taxon>Bacteria</taxon>
        <taxon>Pseudomonadati</taxon>
        <taxon>Planctomycetota</taxon>
        <taxon>Phycisphaerae</taxon>
        <taxon>environmental samples</taxon>
    </lineage>
</organism>
<feature type="compositionally biased region" description="Basic and acidic residues" evidence="1">
    <location>
        <begin position="142"/>
        <end position="159"/>
    </location>
</feature>
<name>A0A6J4QL70_9BACT</name>
<feature type="non-terminal residue" evidence="2">
    <location>
        <position position="1"/>
    </location>
</feature>
<gene>
    <name evidence="2" type="ORF">AVDCRST_MAG64-4481</name>
</gene>
<dbReference type="AlphaFoldDB" id="A0A6J4QL70"/>
<feature type="compositionally biased region" description="Basic and acidic residues" evidence="1">
    <location>
        <begin position="17"/>
        <end position="33"/>
    </location>
</feature>
<feature type="compositionally biased region" description="Basic and acidic residues" evidence="1">
    <location>
        <begin position="102"/>
        <end position="131"/>
    </location>
</feature>
<protein>
    <submittedName>
        <fullName evidence="2">Uncharacterized protein</fullName>
    </submittedName>
</protein>
<feature type="non-terminal residue" evidence="2">
    <location>
        <position position="190"/>
    </location>
</feature>
<reference evidence="2" key="1">
    <citation type="submission" date="2020-02" db="EMBL/GenBank/DDBJ databases">
        <authorList>
            <person name="Meier V. D."/>
        </authorList>
    </citation>
    <scope>NUCLEOTIDE SEQUENCE</scope>
    <source>
        <strain evidence="2">AVDCRST_MAG64</strain>
    </source>
</reference>
<proteinExistence type="predicted"/>
<evidence type="ECO:0000313" key="2">
    <source>
        <dbReference type="EMBL" id="CAA9445254.1"/>
    </source>
</evidence>
<evidence type="ECO:0000256" key="1">
    <source>
        <dbReference type="SAM" id="MobiDB-lite"/>
    </source>
</evidence>